<evidence type="ECO:0000259" key="1">
    <source>
        <dbReference type="Pfam" id="PF04326"/>
    </source>
</evidence>
<accession>E1RFF6</accession>
<protein>
    <submittedName>
        <fullName evidence="2">Putative transcriptional regulator</fullName>
    </submittedName>
</protein>
<dbReference type="Proteomes" id="UP000006565">
    <property type="component" value="Chromosome"/>
</dbReference>
<dbReference type="HOGENOM" id="CLU_467437_0_0_2"/>
<reference evidence="2 3" key="1">
    <citation type="journal article" date="2010" name="Stand. Genomic Sci.">
        <title>Complete genome sequence of Methanoplanus petrolearius type strain (SEBR 4847).</title>
        <authorList>
            <person name="Brambilla E."/>
            <person name="Djao O.D."/>
            <person name="Daligault H."/>
            <person name="Lapidus A."/>
            <person name="Lucas S."/>
            <person name="Hammon N."/>
            <person name="Nolan M."/>
            <person name="Tice H."/>
            <person name="Cheng J.F."/>
            <person name="Han C."/>
            <person name="Tapia R."/>
            <person name="Goodwin L."/>
            <person name="Pitluck S."/>
            <person name="Liolios K."/>
            <person name="Ivanova N."/>
            <person name="Mavromatis K."/>
            <person name="Mikhailova N."/>
            <person name="Pati A."/>
            <person name="Chen A."/>
            <person name="Palaniappan K."/>
            <person name="Land M."/>
            <person name="Hauser L."/>
            <person name="Chang Y.J."/>
            <person name="Jeffries C.D."/>
            <person name="Rohde M."/>
            <person name="Spring S."/>
            <person name="Sikorski J."/>
            <person name="Goker M."/>
            <person name="Woyke T."/>
            <person name="Bristow J."/>
            <person name="Eisen J.A."/>
            <person name="Markowitz V."/>
            <person name="Hugenholtz P."/>
            <person name="Kyrpides N.C."/>
            <person name="Klenk H.P."/>
        </authorList>
    </citation>
    <scope>NUCLEOTIDE SEQUENCE [LARGE SCALE GENOMIC DNA]</scope>
    <source>
        <strain evidence="3">DSM 11571 / OCM 486 / SEBR 4847</strain>
    </source>
</reference>
<dbReference type="RefSeq" id="WP_013329363.1">
    <property type="nucleotide sequence ID" value="NC_014507.1"/>
</dbReference>
<dbReference type="Gene3D" id="3.30.565.60">
    <property type="match status" value="1"/>
</dbReference>
<organism evidence="2 3">
    <name type="scientific">Methanolacinia petrolearia (strain DSM 11571 / OCM 486 / SEBR 4847)</name>
    <name type="common">Methanoplanus petrolearius</name>
    <dbReference type="NCBI Taxonomy" id="679926"/>
    <lineage>
        <taxon>Archaea</taxon>
        <taxon>Methanobacteriati</taxon>
        <taxon>Methanobacteriota</taxon>
        <taxon>Stenosarchaea group</taxon>
        <taxon>Methanomicrobia</taxon>
        <taxon>Methanomicrobiales</taxon>
        <taxon>Methanomicrobiaceae</taxon>
        <taxon>Methanolacinia</taxon>
    </lineage>
</organism>
<dbReference type="eggNOG" id="arCOG02559">
    <property type="taxonomic scope" value="Archaea"/>
</dbReference>
<dbReference type="OrthoDB" id="114576at2157"/>
<name>E1RFF6_METP4</name>
<dbReference type="EMBL" id="CP002117">
    <property type="protein sequence ID" value="ADN36186.1"/>
    <property type="molecule type" value="Genomic_DNA"/>
</dbReference>
<proteinExistence type="predicted"/>
<dbReference type="GeneID" id="9743897"/>
<dbReference type="eggNOG" id="arCOG03296">
    <property type="taxonomic scope" value="Archaea"/>
</dbReference>
<gene>
    <name evidence="2" type="ordered locus">Mpet_1427</name>
</gene>
<dbReference type="STRING" id="679926.Mpet_1427"/>
<dbReference type="InterPro" id="IPR038475">
    <property type="entry name" value="RecG_C_sf"/>
</dbReference>
<sequence>MNIDQSKKILMLGGEGQNIEFKRDCQDIDSIGKVICGFLNSSGGSILCGISENFNLTGIKITESEKNNIEKEIQQHISPKALVSFDVNEIEGKKILVIEVPAGKDIPYAFQDVIYIRNENKTQKADIYTINDMVLSKQVEPHRWERRFSIADINEDIELNEFNQAIKEISKRFNFRDNHNMNMVLEDLSVARYGRLTNAGDILFCKNPAERCPQVRVRASCYISDKYDEVYNDFKSFEGPLIRVLEELFHFIQRNTATKSLFSRDDLRRQDKSVYPADAIREGLVNAFVHRDYSDFSGGIIVSVYPKSLEIYNTGSFPEGVTPDKLSEGHISVLRNPDIAHVVYLRGLMEKNGRGSVLIRRSCEEHGLPLPKWTSDQNSVTLTFFAPEEKKVSETRIQIGGMPWVHTIIQTTDGGFLIGGSYSDSESFPHSRPWVAKTDDNGSLLWENKFGSVNDSFIGFYESEDGKYHIIYAPQLTGENGPDRDQYIETVIDNNGKLASTNNDNVPGYPKLISKDGLVFTETISCTDGGKKLHIIKTNAEGETEWDSLCELADSSATGSSIGSGIVRTADGGYLITGARYYY</sequence>
<dbReference type="InterPro" id="IPR038461">
    <property type="entry name" value="Schlafen_AlbA_2_dom_sf"/>
</dbReference>
<dbReference type="Pfam" id="PF13749">
    <property type="entry name" value="HATPase_c_4"/>
    <property type="match status" value="1"/>
</dbReference>
<feature type="domain" description="Schlafen AlbA-2" evidence="1">
    <location>
        <begin position="15"/>
        <end position="125"/>
    </location>
</feature>
<dbReference type="PANTHER" id="PTHR30595">
    <property type="entry name" value="GLPR-RELATED TRANSCRIPTIONAL REPRESSOR"/>
    <property type="match status" value="1"/>
</dbReference>
<dbReference type="Pfam" id="PF04326">
    <property type="entry name" value="SLFN_AlbA_2"/>
    <property type="match status" value="1"/>
</dbReference>
<dbReference type="AlphaFoldDB" id="E1RFF6"/>
<dbReference type="PANTHER" id="PTHR30595:SF6">
    <property type="entry name" value="SCHLAFEN ALBA-2 DOMAIN-CONTAINING PROTEIN"/>
    <property type="match status" value="1"/>
</dbReference>
<evidence type="ECO:0000313" key="2">
    <source>
        <dbReference type="EMBL" id="ADN36186.1"/>
    </source>
</evidence>
<keyword evidence="3" id="KW-1185">Reference proteome</keyword>
<dbReference type="InterPro" id="IPR007421">
    <property type="entry name" value="Schlafen_AlbA_2_dom"/>
</dbReference>
<evidence type="ECO:0000313" key="3">
    <source>
        <dbReference type="Proteomes" id="UP000006565"/>
    </source>
</evidence>
<dbReference type="KEGG" id="mpi:Mpet_1427"/>
<dbReference type="Gene3D" id="3.30.950.30">
    <property type="entry name" value="Schlafen, AAA domain"/>
    <property type="match status" value="1"/>
</dbReference>